<protein>
    <recommendedName>
        <fullName evidence="5">Lipoprotein</fullName>
    </recommendedName>
</protein>
<evidence type="ECO:0008006" key="5">
    <source>
        <dbReference type="Google" id="ProtNLM"/>
    </source>
</evidence>
<evidence type="ECO:0000313" key="3">
    <source>
        <dbReference type="EMBL" id="QJR30099.1"/>
    </source>
</evidence>
<feature type="compositionally biased region" description="Low complexity" evidence="1">
    <location>
        <begin position="79"/>
        <end position="91"/>
    </location>
</feature>
<evidence type="ECO:0000313" key="4">
    <source>
        <dbReference type="Proteomes" id="UP000501130"/>
    </source>
</evidence>
<dbReference type="Gene3D" id="3.40.50.1820">
    <property type="entry name" value="alpha/beta hydrolase"/>
    <property type="match status" value="1"/>
</dbReference>
<name>A0ABX6N8V6_9BURK</name>
<feature type="region of interest" description="Disordered" evidence="1">
    <location>
        <begin position="742"/>
        <end position="781"/>
    </location>
</feature>
<proteinExistence type="predicted"/>
<sequence>MRTTIWGGAIVLAWALLLGGCTGDSGSPQADSPTVTNPNEEEPDTPVDPEDPDDTGGEEGAEGGSGEPPLFPKDPVVRTEPAGTGAAPAGAERCDPLDPAYCLFPFPNNYFTTADTQTDTKMRVNLNVLAMPKNIAGKPIDPTDWNRNDGFSPGQPILTRVPGLDLQKTGAVPITNMEASLQRNQPIVLIDTLTLKKQLIWAELDANITQGRLGLPNAEPGPALVIRVAKNLEPGRRYIVAMRNLKNSAGDTLQPNPVFKAYRDGTPLANAAQNVRKPLMENIFSVLNLAGVERENLYLAWDFTVASGRNLTERLIHARDVSIEATASQSPNFTIDAVIENPENGSASEITARRIRGHIDVPCFLTSPNCLSGGTYNYPLVPTGSPATALPQRNPLTPNASVPFICSIARKNLDTGEPARASLYGHGLLGSRDEGNTYDLNVRVMAERHNFLFCMVDWAGLATGNQPDDPNDDRKYDPFWDGAGGDLASTVLMLTDFSGFNRLTDRLQQGFLNFTMLGRAMVSENGFCTHPAFQKEGKCLIDRSELFYDGNSQGGINGGPVTAISPDIQAATLGVPGMAYSTLLQRSVDFAPYAPAFYESYPASLDQQFILSLIQMLWDRGENNGYAWSLAPGRELPGTRTNKRVLLIPAFADHQVYMNTAEIMARTIEAPLQCPAVVGGPSAQRGRAVLKQAHPAVRAEQEQFPTVSFGRRHPDDHPYFGLPCIKKYPHAGNALTVWDSGPMTNADGSANPNGSAPPPLDNRPMTTGYGADPHGHPRNEEKNMDMKAAFLRKQGALIDVCNGLPCTSRGFNPALK</sequence>
<keyword evidence="2" id="KW-0732">Signal</keyword>
<feature type="signal peptide" evidence="2">
    <location>
        <begin position="1"/>
        <end position="30"/>
    </location>
</feature>
<evidence type="ECO:0000256" key="1">
    <source>
        <dbReference type="SAM" id="MobiDB-lite"/>
    </source>
</evidence>
<dbReference type="EMBL" id="CP053084">
    <property type="protein sequence ID" value="QJR30099.1"/>
    <property type="molecule type" value="Genomic_DNA"/>
</dbReference>
<dbReference type="Proteomes" id="UP000501130">
    <property type="component" value="Chromosome"/>
</dbReference>
<keyword evidence="4" id="KW-1185">Reference proteome</keyword>
<feature type="region of interest" description="Disordered" evidence="1">
    <location>
        <begin position="24"/>
        <end position="92"/>
    </location>
</feature>
<dbReference type="PROSITE" id="PS51257">
    <property type="entry name" value="PROKAR_LIPOPROTEIN"/>
    <property type="match status" value="1"/>
</dbReference>
<reference evidence="3 4" key="1">
    <citation type="submission" date="2020-05" db="EMBL/GenBank/DDBJ databases">
        <title>Compete genome of Limnobacter sp. SAORIC-580.</title>
        <authorList>
            <person name="Song J."/>
            <person name="Cho J.-C."/>
        </authorList>
    </citation>
    <scope>NUCLEOTIDE SEQUENCE [LARGE SCALE GENOMIC DNA]</scope>
    <source>
        <strain evidence="3 4">SAORIC-580</strain>
    </source>
</reference>
<evidence type="ECO:0000256" key="2">
    <source>
        <dbReference type="SAM" id="SignalP"/>
    </source>
</evidence>
<dbReference type="RefSeq" id="WP_171099936.1">
    <property type="nucleotide sequence ID" value="NZ_CP053084.1"/>
</dbReference>
<dbReference type="InterPro" id="IPR029058">
    <property type="entry name" value="AB_hydrolase_fold"/>
</dbReference>
<feature type="compositionally biased region" description="Acidic residues" evidence="1">
    <location>
        <begin position="39"/>
        <end position="61"/>
    </location>
</feature>
<feature type="compositionally biased region" description="Polar residues" evidence="1">
    <location>
        <begin position="742"/>
        <end position="754"/>
    </location>
</feature>
<feature type="chain" id="PRO_5046365773" description="Lipoprotein" evidence="2">
    <location>
        <begin position="31"/>
        <end position="816"/>
    </location>
</feature>
<gene>
    <name evidence="3" type="ORF">HKT17_10455</name>
</gene>
<accession>A0ABX6N8V6</accession>
<organism evidence="3 4">
    <name type="scientific">Limnobacter profundi</name>
    <dbReference type="NCBI Taxonomy" id="2732163"/>
    <lineage>
        <taxon>Bacteria</taxon>
        <taxon>Pseudomonadati</taxon>
        <taxon>Pseudomonadota</taxon>
        <taxon>Betaproteobacteria</taxon>
        <taxon>Burkholderiales</taxon>
        <taxon>Burkholderiaceae</taxon>
        <taxon>Limnobacter</taxon>
    </lineage>
</organism>